<keyword evidence="6" id="KW-0460">Magnesium</keyword>
<sequence length="280" mass="29552">MQIETWLSPYAVADHERSHARVCVVIDVLRATTVIATAIAAGARSVTTCSDIEQAFEMKRSASSDSLPLLCGERECRPIDGFDYGNSPGEYSPAGVGQRDIVMTTTNGTRAIDAASDCDVMMLACFANLSSVADAIIDEVSDVSVQDASSGSGAPPKASGLVRIVCAGTNGAITGEDTLLAGALIAVCHRKLSDTARFYDGPIELKNDSGAIALAAWQHCITHDKVSDSESLAQRLAMTDGGRNMIAAGYEQDLVDCGSIDVFDTVPQRDRLSPARFVSR</sequence>
<dbReference type="Pfam" id="PF04029">
    <property type="entry name" value="2-ph_phosp"/>
    <property type="match status" value="1"/>
</dbReference>
<reference evidence="8 9" key="1">
    <citation type="journal article" date="2013" name="Mar. Genomics">
        <title>Expression of sulfatases in Rhodopirellula baltica and the diversity of sulfatases in the genus Rhodopirellula.</title>
        <authorList>
            <person name="Wegner C.E."/>
            <person name="Richter-Heitmann T."/>
            <person name="Klindworth A."/>
            <person name="Klockow C."/>
            <person name="Richter M."/>
            <person name="Achstetter T."/>
            <person name="Glockner F.O."/>
            <person name="Harder J."/>
        </authorList>
    </citation>
    <scope>NUCLEOTIDE SEQUENCE [LARGE SCALE GENOMIC DNA]</scope>
    <source>
        <strain evidence="8 9">SM41</strain>
    </source>
</reference>
<keyword evidence="5" id="KW-0378">Hydrolase</keyword>
<name>M5U1U4_9BACT</name>
<comment type="catalytic activity">
    <reaction evidence="7">
        <text>(2R)-O-phospho-3-sulfolactate + H2O = (2R)-3-sulfolactate + phosphate</text>
        <dbReference type="Rhea" id="RHEA:23416"/>
        <dbReference type="ChEBI" id="CHEBI:15377"/>
        <dbReference type="ChEBI" id="CHEBI:15597"/>
        <dbReference type="ChEBI" id="CHEBI:43474"/>
        <dbReference type="ChEBI" id="CHEBI:58738"/>
        <dbReference type="EC" id="3.1.3.71"/>
    </reaction>
</comment>
<dbReference type="InterPro" id="IPR005238">
    <property type="entry name" value="ComB-like"/>
</dbReference>
<dbReference type="OrthoDB" id="4913at2"/>
<evidence type="ECO:0000313" key="8">
    <source>
        <dbReference type="EMBL" id="EMI51821.1"/>
    </source>
</evidence>
<dbReference type="FunFam" id="3.90.1560.10:FF:000001">
    <property type="entry name" value="Probable 2-phosphosulfolactate phosphatase"/>
    <property type="match status" value="1"/>
</dbReference>
<dbReference type="Proteomes" id="UP000011885">
    <property type="component" value="Unassembled WGS sequence"/>
</dbReference>
<evidence type="ECO:0000256" key="6">
    <source>
        <dbReference type="ARBA" id="ARBA00022842"/>
    </source>
</evidence>
<comment type="cofactor">
    <cofactor evidence="1">
        <name>Mg(2+)</name>
        <dbReference type="ChEBI" id="CHEBI:18420"/>
    </cofactor>
</comment>
<comment type="similarity">
    <text evidence="2">Belongs to the ComB family.</text>
</comment>
<dbReference type="EC" id="3.1.3.71" evidence="3"/>
<dbReference type="Gene3D" id="3.90.1560.10">
    <property type="entry name" value="ComB-like"/>
    <property type="match status" value="1"/>
</dbReference>
<dbReference type="RefSeq" id="WP_008689311.1">
    <property type="nucleotide sequence ID" value="NZ_ANOH01000480.1"/>
</dbReference>
<evidence type="ECO:0000256" key="4">
    <source>
        <dbReference type="ARBA" id="ARBA00021948"/>
    </source>
</evidence>
<dbReference type="GO" id="GO:0050545">
    <property type="term" value="F:sulfopyruvate decarboxylase activity"/>
    <property type="evidence" value="ECO:0007669"/>
    <property type="project" value="TreeGrafter"/>
</dbReference>
<evidence type="ECO:0000256" key="1">
    <source>
        <dbReference type="ARBA" id="ARBA00001946"/>
    </source>
</evidence>
<comment type="caution">
    <text evidence="8">The sequence shown here is derived from an EMBL/GenBank/DDBJ whole genome shotgun (WGS) entry which is preliminary data.</text>
</comment>
<dbReference type="AlphaFoldDB" id="M5U1U4"/>
<proteinExistence type="inferred from homology"/>
<gene>
    <name evidence="8" type="ORF">RSSM_06758</name>
</gene>
<dbReference type="EMBL" id="ANOH01000480">
    <property type="protein sequence ID" value="EMI51821.1"/>
    <property type="molecule type" value="Genomic_DNA"/>
</dbReference>
<accession>M5U1U4</accession>
<dbReference type="PANTHER" id="PTHR37311:SF1">
    <property type="entry name" value="2-PHOSPHOSULFOLACTATE PHOSPHATASE-RELATED"/>
    <property type="match status" value="1"/>
</dbReference>
<dbReference type="PATRIC" id="fig|1263870.3.peg.7169"/>
<evidence type="ECO:0000256" key="3">
    <source>
        <dbReference type="ARBA" id="ARBA00012953"/>
    </source>
</evidence>
<dbReference type="PANTHER" id="PTHR37311">
    <property type="entry name" value="2-PHOSPHOSULFOLACTATE PHOSPHATASE-RELATED"/>
    <property type="match status" value="1"/>
</dbReference>
<dbReference type="InterPro" id="IPR036702">
    <property type="entry name" value="ComB-like_sf"/>
</dbReference>
<evidence type="ECO:0000313" key="9">
    <source>
        <dbReference type="Proteomes" id="UP000011885"/>
    </source>
</evidence>
<evidence type="ECO:0000256" key="5">
    <source>
        <dbReference type="ARBA" id="ARBA00022801"/>
    </source>
</evidence>
<dbReference type="GO" id="GO:0050532">
    <property type="term" value="F:2-phosphosulfolactate phosphatase activity"/>
    <property type="evidence" value="ECO:0007669"/>
    <property type="project" value="UniProtKB-EC"/>
</dbReference>
<organism evidence="8 9">
    <name type="scientific">Rhodopirellula sallentina SM41</name>
    <dbReference type="NCBI Taxonomy" id="1263870"/>
    <lineage>
        <taxon>Bacteria</taxon>
        <taxon>Pseudomonadati</taxon>
        <taxon>Planctomycetota</taxon>
        <taxon>Planctomycetia</taxon>
        <taxon>Pirellulales</taxon>
        <taxon>Pirellulaceae</taxon>
        <taxon>Rhodopirellula</taxon>
    </lineage>
</organism>
<protein>
    <recommendedName>
        <fullName evidence="4">Probable 2-phosphosulfolactate phosphatase</fullName>
        <ecNumber evidence="3">3.1.3.71</ecNumber>
    </recommendedName>
</protein>
<evidence type="ECO:0000256" key="2">
    <source>
        <dbReference type="ARBA" id="ARBA00009997"/>
    </source>
</evidence>
<dbReference type="GO" id="GO:0000287">
    <property type="term" value="F:magnesium ion binding"/>
    <property type="evidence" value="ECO:0007669"/>
    <property type="project" value="InterPro"/>
</dbReference>
<dbReference type="SUPFAM" id="SSF142823">
    <property type="entry name" value="ComB-like"/>
    <property type="match status" value="1"/>
</dbReference>
<evidence type="ECO:0000256" key="7">
    <source>
        <dbReference type="ARBA" id="ARBA00033711"/>
    </source>
</evidence>
<keyword evidence="9" id="KW-1185">Reference proteome</keyword>